<keyword evidence="12" id="KW-0239">DNA-directed DNA polymerase</keyword>
<keyword evidence="14" id="KW-0233">DNA recombination</keyword>
<dbReference type="CDD" id="cd01647">
    <property type="entry name" value="RT_LTR"/>
    <property type="match status" value="2"/>
</dbReference>
<keyword evidence="8" id="KW-0378">Hydrolase</keyword>
<dbReference type="InterPro" id="IPR012337">
    <property type="entry name" value="RNaseH-like_sf"/>
</dbReference>
<dbReference type="GO" id="GO:0015074">
    <property type="term" value="P:DNA integration"/>
    <property type="evidence" value="ECO:0007669"/>
    <property type="project" value="UniProtKB-KW"/>
</dbReference>
<proteinExistence type="predicted"/>
<organism evidence="17 18">
    <name type="scientific">Paspalum notatum var. saurae</name>
    <dbReference type="NCBI Taxonomy" id="547442"/>
    <lineage>
        <taxon>Eukaryota</taxon>
        <taxon>Viridiplantae</taxon>
        <taxon>Streptophyta</taxon>
        <taxon>Embryophyta</taxon>
        <taxon>Tracheophyta</taxon>
        <taxon>Spermatophyta</taxon>
        <taxon>Magnoliopsida</taxon>
        <taxon>Liliopsida</taxon>
        <taxon>Poales</taxon>
        <taxon>Poaceae</taxon>
        <taxon>PACMAD clade</taxon>
        <taxon>Panicoideae</taxon>
        <taxon>Andropogonodae</taxon>
        <taxon>Paspaleae</taxon>
        <taxon>Paspalinae</taxon>
        <taxon>Paspalum</taxon>
    </lineage>
</organism>
<evidence type="ECO:0000256" key="3">
    <source>
        <dbReference type="ARBA" id="ARBA00022695"/>
    </source>
</evidence>
<evidence type="ECO:0000256" key="4">
    <source>
        <dbReference type="ARBA" id="ARBA00022722"/>
    </source>
</evidence>
<protein>
    <recommendedName>
        <fullName evidence="16">Integrase catalytic domain-containing protein</fullName>
    </recommendedName>
</protein>
<evidence type="ECO:0000256" key="6">
    <source>
        <dbReference type="ARBA" id="ARBA00022750"/>
    </source>
</evidence>
<dbReference type="InterPro" id="IPR036397">
    <property type="entry name" value="RNaseH_sf"/>
</dbReference>
<dbReference type="FunFam" id="3.30.420.10:FF:000032">
    <property type="entry name" value="Retrovirus-related Pol polyprotein from transposon 297-like Protein"/>
    <property type="match status" value="1"/>
</dbReference>
<dbReference type="GO" id="GO:0003964">
    <property type="term" value="F:RNA-directed DNA polymerase activity"/>
    <property type="evidence" value="ECO:0007669"/>
    <property type="project" value="UniProtKB-KW"/>
</dbReference>
<dbReference type="Pfam" id="PF03732">
    <property type="entry name" value="Retrotrans_gag"/>
    <property type="match status" value="1"/>
</dbReference>
<dbReference type="InterPro" id="IPR041588">
    <property type="entry name" value="Integrase_H2C2"/>
</dbReference>
<dbReference type="PROSITE" id="PS50994">
    <property type="entry name" value="INTEGRASE"/>
    <property type="match status" value="1"/>
</dbReference>
<keyword evidence="7" id="KW-0255">Endonuclease</keyword>
<dbReference type="GO" id="GO:0006508">
    <property type="term" value="P:proteolysis"/>
    <property type="evidence" value="ECO:0007669"/>
    <property type="project" value="UniProtKB-KW"/>
</dbReference>
<dbReference type="GO" id="GO:0004190">
    <property type="term" value="F:aspartic-type endopeptidase activity"/>
    <property type="evidence" value="ECO:0007669"/>
    <property type="project" value="UniProtKB-KW"/>
</dbReference>
<dbReference type="InterPro" id="IPR016197">
    <property type="entry name" value="Chromo-like_dom_sf"/>
</dbReference>
<dbReference type="FunFam" id="3.30.70.270:FF:000020">
    <property type="entry name" value="Transposon Tf2-6 polyprotein-like Protein"/>
    <property type="match status" value="2"/>
</dbReference>
<dbReference type="FunFam" id="1.10.340.70:FF:000001">
    <property type="entry name" value="Retrovirus-related Pol polyprotein from transposon gypsy-like Protein"/>
    <property type="match status" value="2"/>
</dbReference>
<reference evidence="17 18" key="1">
    <citation type="submission" date="2024-02" db="EMBL/GenBank/DDBJ databases">
        <title>High-quality chromosome-scale genome assembly of Pensacola bahiagrass (Paspalum notatum Flugge var. saurae).</title>
        <authorList>
            <person name="Vega J.M."/>
            <person name="Podio M."/>
            <person name="Orjuela J."/>
            <person name="Siena L.A."/>
            <person name="Pessino S.C."/>
            <person name="Combes M.C."/>
            <person name="Mariac C."/>
            <person name="Albertini E."/>
            <person name="Pupilli F."/>
            <person name="Ortiz J.P.A."/>
            <person name="Leblanc O."/>
        </authorList>
    </citation>
    <scope>NUCLEOTIDE SEQUENCE [LARGE SCALE GENOMIC DNA]</scope>
    <source>
        <strain evidence="17">R1</strain>
        <tissue evidence="17">Leaf</tissue>
    </source>
</reference>
<evidence type="ECO:0000256" key="13">
    <source>
        <dbReference type="ARBA" id="ARBA00023125"/>
    </source>
</evidence>
<keyword evidence="3" id="KW-0548">Nucleotidyltransferase</keyword>
<dbReference type="PANTHER" id="PTHR37984">
    <property type="entry name" value="PROTEIN CBG26694"/>
    <property type="match status" value="1"/>
</dbReference>
<evidence type="ECO:0000256" key="5">
    <source>
        <dbReference type="ARBA" id="ARBA00022723"/>
    </source>
</evidence>
<dbReference type="Gene3D" id="3.30.420.10">
    <property type="entry name" value="Ribonuclease H-like superfamily/Ribonuclease H"/>
    <property type="match status" value="3"/>
</dbReference>
<evidence type="ECO:0000256" key="10">
    <source>
        <dbReference type="ARBA" id="ARBA00022908"/>
    </source>
</evidence>
<dbReference type="Gene3D" id="3.30.70.270">
    <property type="match status" value="4"/>
</dbReference>
<dbReference type="GO" id="GO:0046872">
    <property type="term" value="F:metal ion binding"/>
    <property type="evidence" value="ECO:0007669"/>
    <property type="project" value="UniProtKB-KW"/>
</dbReference>
<evidence type="ECO:0000256" key="2">
    <source>
        <dbReference type="ARBA" id="ARBA00022679"/>
    </source>
</evidence>
<accession>A0AAQ3WVZ7</accession>
<dbReference type="InterPro" id="IPR043502">
    <property type="entry name" value="DNA/RNA_pol_sf"/>
</dbReference>
<dbReference type="Pfam" id="PF00078">
    <property type="entry name" value="RVT_1"/>
    <property type="match status" value="2"/>
</dbReference>
<keyword evidence="18" id="KW-1185">Reference proteome</keyword>
<evidence type="ECO:0000256" key="7">
    <source>
        <dbReference type="ARBA" id="ARBA00022759"/>
    </source>
</evidence>
<dbReference type="GO" id="GO:0004519">
    <property type="term" value="F:endonuclease activity"/>
    <property type="evidence" value="ECO:0007669"/>
    <property type="project" value="UniProtKB-KW"/>
</dbReference>
<dbReference type="Proteomes" id="UP001341281">
    <property type="component" value="Chromosome 05"/>
</dbReference>
<evidence type="ECO:0000256" key="12">
    <source>
        <dbReference type="ARBA" id="ARBA00022932"/>
    </source>
</evidence>
<keyword evidence="10" id="KW-0229">DNA integration</keyword>
<feature type="compositionally biased region" description="Basic and acidic residues" evidence="15">
    <location>
        <begin position="919"/>
        <end position="933"/>
    </location>
</feature>
<keyword evidence="5" id="KW-0479">Metal-binding</keyword>
<keyword evidence="2" id="KW-0808">Transferase</keyword>
<dbReference type="CDD" id="cd09274">
    <property type="entry name" value="RNase_HI_RT_Ty3"/>
    <property type="match status" value="2"/>
</dbReference>
<keyword evidence="6" id="KW-0064">Aspartyl protease</keyword>
<dbReference type="Gene3D" id="1.10.340.70">
    <property type="match status" value="2"/>
</dbReference>
<feature type="region of interest" description="Disordered" evidence="15">
    <location>
        <begin position="919"/>
        <end position="970"/>
    </location>
</feature>
<dbReference type="Pfam" id="PF17921">
    <property type="entry name" value="Integrase_H2C2"/>
    <property type="match status" value="2"/>
</dbReference>
<dbReference type="GO" id="GO:0003887">
    <property type="term" value="F:DNA-directed DNA polymerase activity"/>
    <property type="evidence" value="ECO:0007669"/>
    <property type="project" value="UniProtKB-KW"/>
</dbReference>
<dbReference type="FunFam" id="3.10.10.10:FF:000007">
    <property type="entry name" value="Retrovirus-related Pol polyprotein from transposon 17.6-like Protein"/>
    <property type="match status" value="1"/>
</dbReference>
<keyword evidence="4" id="KW-0540">Nuclease</keyword>
<keyword evidence="13" id="KW-0238">DNA-binding</keyword>
<dbReference type="InterPro" id="IPR005162">
    <property type="entry name" value="Retrotrans_gag_dom"/>
</dbReference>
<evidence type="ECO:0000256" key="9">
    <source>
        <dbReference type="ARBA" id="ARBA00022842"/>
    </source>
</evidence>
<evidence type="ECO:0000256" key="14">
    <source>
        <dbReference type="ARBA" id="ARBA00023172"/>
    </source>
</evidence>
<feature type="domain" description="Integrase catalytic" evidence="16">
    <location>
        <begin position="1621"/>
        <end position="1784"/>
    </location>
</feature>
<evidence type="ECO:0000256" key="15">
    <source>
        <dbReference type="SAM" id="MobiDB-lite"/>
    </source>
</evidence>
<keyword evidence="1" id="KW-0645">Protease</keyword>
<keyword evidence="9" id="KW-0460">Magnesium</keyword>
<dbReference type="EMBL" id="CP144749">
    <property type="protein sequence ID" value="WVZ76467.1"/>
    <property type="molecule type" value="Genomic_DNA"/>
</dbReference>
<dbReference type="FunFam" id="3.10.20.370:FF:000001">
    <property type="entry name" value="Retrovirus-related Pol polyprotein from transposon 17.6-like protein"/>
    <property type="match status" value="1"/>
</dbReference>
<dbReference type="InterPro" id="IPR050951">
    <property type="entry name" value="Retrovirus_Pol_polyprotein"/>
</dbReference>
<dbReference type="GO" id="GO:0006310">
    <property type="term" value="P:DNA recombination"/>
    <property type="evidence" value="ECO:0007669"/>
    <property type="project" value="UniProtKB-KW"/>
</dbReference>
<evidence type="ECO:0000313" key="17">
    <source>
        <dbReference type="EMBL" id="WVZ76467.1"/>
    </source>
</evidence>
<sequence>MTENNAVLDIGSRTIQLRSKVSSKVIRVHMPDMKHMVATVNATELDEIKKIPVVCDFPDIFSEELPGLPPDKDVEFRIDLVPGTAPVSKRPYRMAPDELKELKIQLQEQLDKGFIRPSSSPWGCPALFIEKKDQGGKRLCVDYRPLNAVTIKNKYPIPHIDILFDQLAGAKVFSKIDLRSGYYQIKIREEDIPKTAFSTRYGLYEYLVMSFGLTNAPAFFMYMMNSVFMNELDKFVVVFIDDILIYSKNEKEHEEHLQIVLTRLREHKLYGKFSKCAFSEVGFPGHILVEKGVAVDPSKVKDVLNWKQPETVTEIRSFLGLAGYYRRFIKDFSKIAKPMTSLTKKNAKFVWGPKCEDGFRELKKLLTTAPVLAQPDVTKPFDVYCDASGQGLGCILMQEGRVIAYASRQLRKHEANYPTHDLELAAVVHALKIWRHYLLGNTCHIYTDHKSLKYIFTQPELNMRQRRWLELIKDYDLEIHYHPGKANVVADALSRRAHCNVIEARPTARVICWEMDEIEMPTEQLVELYSLIIEPTIKDLVIVAQKQDPGMAHIREGIDEEKKACFTLDDQGVLWFNNRLVVPKDMELRKKILDEAHTSVLTMHPGSKKMYQDLKQKFWWTRMKREIAKYVSECDVCKRVKADHLKPGGVLQPLNIPAWKWEDIHMDFVVGLPRTQKGYDSIWVIIDRFTKSAHFLPNALGTKLIHSSAYHPQTSGQVERVNQIVEDMLRAYQKSLNMAPFEALYGRRCRTPLNWSEPGERVTFGPDLVTQAEEQVKFIQSNLKSAQSRQKSYSDRRRRPLVFEKGDHVYLRVSPMKGVHRFGVKGKLAPRYVGPFKITEKCGPVAYRLELPPHLAAVHDVFHVSQLKKCLRVPEEEVDTSQVQIEPDLTYEARPIKILDQKQRSTRRNTVNFYKVQWSDHSEEEATSRDRGADAGTATDRGARGPGAQEDLQPAADSAPDDTDPSEEVFTTCPEPLVANDWLRTIESKFTLLPGLTELEKARFATQLLQGPAGAWYATFQAMQPQGHIITWEELRTAFRAHYIPKSLMEQKQREFRELKQGNRMVMQYVQSFIHLSQYSPGDVADDSSRAARLLSGSSPWGCPALFVEKKDQGGKRLCVDYRPLNAVTIKNKYPLPHIDILFDQLAGAKVFSKIDLRLLSNKNQGRRYTQDSLLYLYEYLVMSFGLTNAPAFFMYMMNSVSMNELDKFVVVFIDDILVYSKNEEEHEEHLEHHLYAKFSKCAFWLREVSFLGHILSENGVAVDPSKVEDVLNWKQPETVTEIRSFLGLVGYYRRFIKDFSKTAKPMTSLTKKNAKYLWDTKCEEAFTSLKKSLTSAPVLAQPDVTKPFDVYCDASGNGLGCVLMQEGRVIAYASRQLRKHEANYATHDPELARVVHALKIWRHYLLGNTCHIYTDHKSPKYILTQPELNMRQRRWLELIKDYDLEIHYHPGKANVVADALSRQAHCHVLEVRPTARVICCEIDEIEVITKQMVELYSLIIEPTIKEQIIAAQKQDNSMAYIRKGINEEKRVCFTLDDQGVLWFKGRLVVPRDMGLRKKILDEAHTSMFTIHPGSNKMYQDLKQKFWWTRMKREIAKYVSECDVCQRVKADHLKPAGMLQPLAVPSWKWEDIHMDFIVGLPRTQKGYDSIWVIIDRLTKSAHFIPVKTIYHAKTYAELYIARLVSLHGVPRSITSDRGSLFVSRFWEHLQTALGTTLIRSSAYHPQTSGQVERVNQILEDMLRACALTYSTKWDECLPLAEFAYNNSYQKSLEMAPFEALYGRRCRTPLNWSEPGERVIFGPDLVTQAEEQVKFIHSNLKRAQSRQKSYSDKRRRPLVFEVDDHVYLRVSPMKGVHRFGVKGKLAPRYVGPFKITEQCGPVAYRLELPPHLATVHDVFHVSQLKKCLSVPEEAVDTSQIQIEPDLTYEERPIKILDQKQRATRRRAINFYKVQWSNHSEEEATWEQEEYLQTKYPGFLSATTNKYV</sequence>
<dbReference type="PANTHER" id="PTHR37984:SF5">
    <property type="entry name" value="PROTEIN NYNRIN-LIKE"/>
    <property type="match status" value="1"/>
</dbReference>
<evidence type="ECO:0000256" key="1">
    <source>
        <dbReference type="ARBA" id="ARBA00022670"/>
    </source>
</evidence>
<keyword evidence="11" id="KW-0695">RNA-directed DNA polymerase</keyword>
<evidence type="ECO:0000256" key="8">
    <source>
        <dbReference type="ARBA" id="ARBA00022801"/>
    </source>
</evidence>
<dbReference type="InterPro" id="IPR001584">
    <property type="entry name" value="Integrase_cat-core"/>
</dbReference>
<dbReference type="SUPFAM" id="SSF54160">
    <property type="entry name" value="Chromo domain-like"/>
    <property type="match status" value="1"/>
</dbReference>
<dbReference type="Pfam" id="PF17917">
    <property type="entry name" value="RT_RNaseH"/>
    <property type="match status" value="2"/>
</dbReference>
<evidence type="ECO:0000259" key="16">
    <source>
        <dbReference type="PROSITE" id="PS50994"/>
    </source>
</evidence>
<dbReference type="Gene3D" id="3.10.10.10">
    <property type="entry name" value="HIV Type 1 Reverse Transcriptase, subunit A, domain 1"/>
    <property type="match status" value="1"/>
</dbReference>
<dbReference type="InterPro" id="IPR056924">
    <property type="entry name" value="SH3_Tf2-1"/>
</dbReference>
<dbReference type="GO" id="GO:0003677">
    <property type="term" value="F:DNA binding"/>
    <property type="evidence" value="ECO:0007669"/>
    <property type="project" value="UniProtKB-KW"/>
</dbReference>
<dbReference type="SUPFAM" id="SSF53098">
    <property type="entry name" value="Ribonuclease H-like"/>
    <property type="match status" value="2"/>
</dbReference>
<evidence type="ECO:0000256" key="11">
    <source>
        <dbReference type="ARBA" id="ARBA00022918"/>
    </source>
</evidence>
<gene>
    <name evidence="17" type="ORF">U9M48_024443</name>
</gene>
<dbReference type="Gene3D" id="2.40.50.40">
    <property type="match status" value="1"/>
</dbReference>
<dbReference type="InterPro" id="IPR041373">
    <property type="entry name" value="RT_RNaseH"/>
</dbReference>
<dbReference type="Pfam" id="PF24626">
    <property type="entry name" value="SH3_Tf2-1"/>
    <property type="match status" value="2"/>
</dbReference>
<evidence type="ECO:0000313" key="18">
    <source>
        <dbReference type="Proteomes" id="UP001341281"/>
    </source>
</evidence>
<dbReference type="InterPro" id="IPR043128">
    <property type="entry name" value="Rev_trsase/Diguanyl_cyclase"/>
</dbReference>
<name>A0AAQ3WVZ7_PASNO</name>
<dbReference type="SUPFAM" id="SSF56672">
    <property type="entry name" value="DNA/RNA polymerases"/>
    <property type="match status" value="2"/>
</dbReference>
<dbReference type="InterPro" id="IPR000477">
    <property type="entry name" value="RT_dom"/>
</dbReference>